<geneLocation type="plasmid" evidence="6 7">
    <name>AZO_p2</name>
</geneLocation>
<proteinExistence type="inferred from homology"/>
<dbReference type="RefSeq" id="WP_014188723.1">
    <property type="nucleotide sequence ID" value="NC_016586.1"/>
</dbReference>
<dbReference type="GO" id="GO:0051607">
    <property type="term" value="P:defense response to virus"/>
    <property type="evidence" value="ECO:0007669"/>
    <property type="project" value="UniProtKB-KW"/>
</dbReference>
<keyword evidence="6" id="KW-0614">Plasmid</keyword>
<evidence type="ECO:0000256" key="2">
    <source>
        <dbReference type="ARBA" id="ARBA00006161"/>
    </source>
</evidence>
<dbReference type="Gene3D" id="1.10.520.30">
    <property type="entry name" value="AF1862-like domain"/>
    <property type="match status" value="1"/>
</dbReference>
<evidence type="ECO:0000313" key="6">
    <source>
        <dbReference type="EMBL" id="CBS89282.1"/>
    </source>
</evidence>
<protein>
    <recommendedName>
        <fullName evidence="5">CRISPR type III-B/RAMP module-associated protein Cmr5</fullName>
    </recommendedName>
</protein>
<dbReference type="InterPro" id="IPR010160">
    <property type="entry name" value="CRISPR-assoc_prot_Cmr5"/>
</dbReference>
<keyword evidence="7" id="KW-1185">Reference proteome</keyword>
<evidence type="ECO:0000256" key="5">
    <source>
        <dbReference type="ARBA" id="ARBA00030001"/>
    </source>
</evidence>
<accession>G7ZE27</accession>
<keyword evidence="3" id="KW-0963">Cytoplasm</keyword>
<dbReference type="AlphaFoldDB" id="G7ZE27"/>
<dbReference type="KEGG" id="ali:AZOLI_p20092"/>
<dbReference type="InterPro" id="IPR023101">
    <property type="entry name" value="AF1862-like_dom_sf"/>
</dbReference>
<dbReference type="GO" id="GO:0005737">
    <property type="term" value="C:cytoplasm"/>
    <property type="evidence" value="ECO:0007669"/>
    <property type="project" value="UniProtKB-SubCell"/>
</dbReference>
<reference evidence="7" key="1">
    <citation type="journal article" date="2011" name="PLoS Genet.">
        <title>Azospirillum genomes reveal transition of bacteria from aquatic to terrestrial environments.</title>
        <authorList>
            <person name="Wisniewski-Dye F."/>
            <person name="Borziak K."/>
            <person name="Khalsa-Moyers G."/>
            <person name="Alexandre G."/>
            <person name="Sukharnikov L.O."/>
            <person name="Wuichet K."/>
            <person name="Hurst G.B."/>
            <person name="McDonald W.H."/>
            <person name="Robertson J.S."/>
            <person name="Barbe V."/>
            <person name="Calteau A."/>
            <person name="Rouy Z."/>
            <person name="Mangenot S."/>
            <person name="Prigent-Combaret C."/>
            <person name="Normand P."/>
            <person name="Boyer M."/>
            <person name="Siguier P."/>
            <person name="Dessaux Y."/>
            <person name="Elmerich C."/>
            <person name="Condemine G."/>
            <person name="Krishnen G."/>
            <person name="Kennedy I."/>
            <person name="Paterson A.H."/>
            <person name="Gonzalez V."/>
            <person name="Mavingui P."/>
            <person name="Zhulin I.B."/>
        </authorList>
    </citation>
    <scope>NUCLEOTIDE SEQUENCE [LARGE SCALE GENOMIC DNA]</scope>
    <source>
        <strain evidence="7">4B</strain>
    </source>
</reference>
<dbReference type="EMBL" id="FQ311870">
    <property type="protein sequence ID" value="CBS89282.1"/>
    <property type="molecule type" value="Genomic_DNA"/>
</dbReference>
<evidence type="ECO:0000256" key="3">
    <source>
        <dbReference type="ARBA" id="ARBA00022490"/>
    </source>
</evidence>
<gene>
    <name evidence="6" type="ordered locus">AZOLI_p20092</name>
</gene>
<comment type="subcellular location">
    <subcellularLocation>
        <location evidence="1">Cytoplasm</location>
    </subcellularLocation>
</comment>
<name>G7ZE27_AZOL4</name>
<evidence type="ECO:0000256" key="1">
    <source>
        <dbReference type="ARBA" id="ARBA00004496"/>
    </source>
</evidence>
<dbReference type="SUPFAM" id="SSF158568">
    <property type="entry name" value="AF1862-like"/>
    <property type="match status" value="1"/>
</dbReference>
<dbReference type="HOGENOM" id="CLU_1782916_0_0_5"/>
<dbReference type="Proteomes" id="UP000005667">
    <property type="component" value="Plasmid AZO_p2"/>
</dbReference>
<evidence type="ECO:0000313" key="7">
    <source>
        <dbReference type="Proteomes" id="UP000005667"/>
    </source>
</evidence>
<sequence length="145" mass="15587">MNGTRGTAIHDLKGERARFSFQEVAGWPDGKQRTKLTTRLQGLAVQVHTEGLLVTLAAMMAGDSDDSRLANALSRWLLRESPLRALFDPATAAEAGPRLLLERAAGAGRSDYAALQTETVAFFDMMKLFATALDKSAKHEKGGAG</sequence>
<evidence type="ECO:0000256" key="4">
    <source>
        <dbReference type="ARBA" id="ARBA00023118"/>
    </source>
</evidence>
<keyword evidence="4" id="KW-0051">Antiviral defense</keyword>
<comment type="similarity">
    <text evidence="2">Belongs to the CRISPR system Cmr5 family.</text>
</comment>
<organism evidence="6 7">
    <name type="scientific">Azospirillum lipoferum (strain 4B)</name>
    <dbReference type="NCBI Taxonomy" id="862719"/>
    <lineage>
        <taxon>Bacteria</taxon>
        <taxon>Pseudomonadati</taxon>
        <taxon>Pseudomonadota</taxon>
        <taxon>Alphaproteobacteria</taxon>
        <taxon>Rhodospirillales</taxon>
        <taxon>Azospirillaceae</taxon>
        <taxon>Azospirillum</taxon>
    </lineage>
</organism>
<dbReference type="Pfam" id="PF09701">
    <property type="entry name" value="Cas_Cmr5"/>
    <property type="match status" value="1"/>
</dbReference>